<reference evidence="2" key="1">
    <citation type="submission" date="2021-03" db="EMBL/GenBank/DDBJ databases">
        <authorList>
            <person name="Jaffe A."/>
        </authorList>
    </citation>
    <scope>NUCLEOTIDE SEQUENCE</scope>
    <source>
        <strain evidence="2">RIFCSPLOWO2_01_FULL_AR10_48_17</strain>
    </source>
</reference>
<dbReference type="EMBL" id="JAGVWC010000008">
    <property type="protein sequence ID" value="MBS3061298.1"/>
    <property type="molecule type" value="Genomic_DNA"/>
</dbReference>
<name>A0A8T4L1T5_9ARCH</name>
<gene>
    <name evidence="2" type="ORF">J4215_01810</name>
</gene>
<evidence type="ECO:0000256" key="1">
    <source>
        <dbReference type="SAM" id="Phobius"/>
    </source>
</evidence>
<feature type="transmembrane region" description="Helical" evidence="1">
    <location>
        <begin position="35"/>
        <end position="55"/>
    </location>
</feature>
<sequence length="92" mass="10632">MADIDSLFRDVEEIKARNARVELDKAWETSWLRRLLLMLFTYLAIGIYLSVISVPNPWLNAIVPAVGFMLSTLTLPFFKALWDSKLYKPGNR</sequence>
<keyword evidence="1" id="KW-0472">Membrane</keyword>
<dbReference type="Proteomes" id="UP000675968">
    <property type="component" value="Unassembled WGS sequence"/>
</dbReference>
<evidence type="ECO:0000313" key="2">
    <source>
        <dbReference type="EMBL" id="MBS3061298.1"/>
    </source>
</evidence>
<reference evidence="2" key="2">
    <citation type="submission" date="2021-05" db="EMBL/GenBank/DDBJ databases">
        <title>Protein family content uncovers lineage relationships and bacterial pathway maintenance mechanisms in DPANN archaea.</title>
        <authorList>
            <person name="Castelle C.J."/>
            <person name="Meheust R."/>
            <person name="Jaffe A.L."/>
            <person name="Seitz K."/>
            <person name="Gong X."/>
            <person name="Baker B.J."/>
            <person name="Banfield J.F."/>
        </authorList>
    </citation>
    <scope>NUCLEOTIDE SEQUENCE</scope>
    <source>
        <strain evidence="2">RIFCSPLOWO2_01_FULL_AR10_48_17</strain>
    </source>
</reference>
<proteinExistence type="predicted"/>
<keyword evidence="1" id="KW-0812">Transmembrane</keyword>
<keyword evidence="1" id="KW-1133">Transmembrane helix</keyword>
<dbReference type="AlphaFoldDB" id="A0A8T4L1T5"/>
<feature type="transmembrane region" description="Helical" evidence="1">
    <location>
        <begin position="61"/>
        <end position="82"/>
    </location>
</feature>
<comment type="caution">
    <text evidence="2">The sequence shown here is derived from an EMBL/GenBank/DDBJ whole genome shotgun (WGS) entry which is preliminary data.</text>
</comment>
<organism evidence="2 3">
    <name type="scientific">Candidatus Iainarchaeum sp</name>
    <dbReference type="NCBI Taxonomy" id="3101447"/>
    <lineage>
        <taxon>Archaea</taxon>
        <taxon>Candidatus Iainarchaeota</taxon>
        <taxon>Candidatus Iainarchaeia</taxon>
        <taxon>Candidatus Iainarchaeales</taxon>
        <taxon>Candidatus Iainarchaeaceae</taxon>
        <taxon>Candidatus Iainarchaeum</taxon>
    </lineage>
</organism>
<accession>A0A8T4L1T5</accession>
<protein>
    <submittedName>
        <fullName evidence="2">Uncharacterized protein</fullName>
    </submittedName>
</protein>
<evidence type="ECO:0000313" key="3">
    <source>
        <dbReference type="Proteomes" id="UP000675968"/>
    </source>
</evidence>